<dbReference type="Gene3D" id="3.30.2350.10">
    <property type="entry name" value="Pseudouridine synthase"/>
    <property type="match status" value="1"/>
</dbReference>
<comment type="similarity">
    <text evidence="1">Belongs to the pseudouridine synthase RluA family.</text>
</comment>
<dbReference type="PANTHER" id="PTHR21600:SF87">
    <property type="entry name" value="RNA PSEUDOURIDYLATE SYNTHASE DOMAIN-CONTAINING PROTEIN 1"/>
    <property type="match status" value="1"/>
</dbReference>
<evidence type="ECO:0000313" key="4">
    <source>
        <dbReference type="EMBL" id="KAG5189970.1"/>
    </source>
</evidence>
<evidence type="ECO:0000313" key="5">
    <source>
        <dbReference type="Proteomes" id="UP000664859"/>
    </source>
</evidence>
<dbReference type="AlphaFoldDB" id="A0A836CKI4"/>
<dbReference type="CDD" id="cd02869">
    <property type="entry name" value="PseudoU_synth_RluA_like"/>
    <property type="match status" value="1"/>
</dbReference>
<dbReference type="InterPro" id="IPR020103">
    <property type="entry name" value="PsdUridine_synth_cat_dom_sf"/>
</dbReference>
<dbReference type="PANTHER" id="PTHR21600">
    <property type="entry name" value="MITOCHONDRIAL RNA PSEUDOURIDINE SYNTHASE"/>
    <property type="match status" value="1"/>
</dbReference>
<organism evidence="4 5">
    <name type="scientific">Tribonema minus</name>
    <dbReference type="NCBI Taxonomy" id="303371"/>
    <lineage>
        <taxon>Eukaryota</taxon>
        <taxon>Sar</taxon>
        <taxon>Stramenopiles</taxon>
        <taxon>Ochrophyta</taxon>
        <taxon>PX clade</taxon>
        <taxon>Xanthophyceae</taxon>
        <taxon>Tribonematales</taxon>
        <taxon>Tribonemataceae</taxon>
        <taxon>Tribonema</taxon>
    </lineage>
</organism>
<evidence type="ECO:0000256" key="1">
    <source>
        <dbReference type="ARBA" id="ARBA00010876"/>
    </source>
</evidence>
<name>A0A836CKI4_9STRA</name>
<dbReference type="GO" id="GO:0003723">
    <property type="term" value="F:RNA binding"/>
    <property type="evidence" value="ECO:0007669"/>
    <property type="project" value="InterPro"/>
</dbReference>
<gene>
    <name evidence="4" type="ORF">JKP88DRAFT_352882</name>
</gene>
<proteinExistence type="inferred from homology"/>
<dbReference type="InterPro" id="IPR050188">
    <property type="entry name" value="RluA_PseudoU_synthase"/>
</dbReference>
<dbReference type="CDD" id="cd00165">
    <property type="entry name" value="S4"/>
    <property type="match status" value="1"/>
</dbReference>
<dbReference type="Proteomes" id="UP000664859">
    <property type="component" value="Unassembled WGS sequence"/>
</dbReference>
<feature type="domain" description="Pseudouridine synthase RsuA/RluA-like" evidence="3">
    <location>
        <begin position="79"/>
        <end position="244"/>
    </location>
</feature>
<sequence>MVATEQVCVHPEHFPTLSAARRAVRHGRVLLNGLRSTCAALCAPGDRISLLRAAAADSAAAADPAALLELLYEDAWCGVVVKPQGLPVHGWGSKSLVGRLSTQLQWQQQQQEQLGTGQQQQQPQPLQQRSTSSAAQQHDAPLEKPAFPHRLDTRTGGVLAFATTAAAAAALNEAFRARRVSKRYAAIVVGVPDCTEVLLPLDGKSCSTTVEVMATIASVKYGRLSLVHLWPRTGRKHQLRRHMSLTGTPIIGDAKYELEGGVKLAGPDLMLFAAELRFDHPVVEGVQVCVEADRPENMMQFWEQQQRYWAQRNS</sequence>
<dbReference type="SUPFAM" id="SSF55120">
    <property type="entry name" value="Pseudouridine synthase"/>
    <property type="match status" value="1"/>
</dbReference>
<dbReference type="InterPro" id="IPR006145">
    <property type="entry name" value="PsdUridine_synth_RsuA/RluA"/>
</dbReference>
<dbReference type="GO" id="GO:0009982">
    <property type="term" value="F:pseudouridine synthase activity"/>
    <property type="evidence" value="ECO:0007669"/>
    <property type="project" value="InterPro"/>
</dbReference>
<dbReference type="EMBL" id="JAFCMP010000041">
    <property type="protein sequence ID" value="KAG5189970.1"/>
    <property type="molecule type" value="Genomic_DNA"/>
</dbReference>
<dbReference type="GO" id="GO:0000455">
    <property type="term" value="P:enzyme-directed rRNA pseudouridine synthesis"/>
    <property type="evidence" value="ECO:0007669"/>
    <property type="project" value="TreeGrafter"/>
</dbReference>
<accession>A0A836CKI4</accession>
<dbReference type="SUPFAM" id="SSF55174">
    <property type="entry name" value="Alpha-L RNA-binding motif"/>
    <property type="match status" value="1"/>
</dbReference>
<reference evidence="4" key="1">
    <citation type="submission" date="2021-02" db="EMBL/GenBank/DDBJ databases">
        <title>First Annotated Genome of the Yellow-green Alga Tribonema minus.</title>
        <authorList>
            <person name="Mahan K.M."/>
        </authorList>
    </citation>
    <scope>NUCLEOTIDE SEQUENCE</scope>
    <source>
        <strain evidence="4">UTEX B ZZ1240</strain>
    </source>
</reference>
<feature type="compositionally biased region" description="Low complexity" evidence="2">
    <location>
        <begin position="111"/>
        <end position="128"/>
    </location>
</feature>
<protein>
    <submittedName>
        <fullName evidence="4">Pseudouridine synthase</fullName>
    </submittedName>
</protein>
<comment type="caution">
    <text evidence="4">The sequence shown here is derived from an EMBL/GenBank/DDBJ whole genome shotgun (WGS) entry which is preliminary data.</text>
</comment>
<evidence type="ECO:0000256" key="2">
    <source>
        <dbReference type="SAM" id="MobiDB-lite"/>
    </source>
</evidence>
<dbReference type="OrthoDB" id="424794at2759"/>
<feature type="region of interest" description="Disordered" evidence="2">
    <location>
        <begin position="111"/>
        <end position="149"/>
    </location>
</feature>
<dbReference type="Pfam" id="PF00849">
    <property type="entry name" value="PseudoU_synth_2"/>
    <property type="match status" value="1"/>
</dbReference>
<evidence type="ECO:0000259" key="3">
    <source>
        <dbReference type="Pfam" id="PF00849"/>
    </source>
</evidence>
<keyword evidence="5" id="KW-1185">Reference proteome</keyword>